<dbReference type="InterPro" id="IPR010918">
    <property type="entry name" value="PurM-like_C_dom"/>
</dbReference>
<evidence type="ECO:0000313" key="4">
    <source>
        <dbReference type="EMBL" id="EPR36072.1"/>
    </source>
</evidence>
<dbReference type="InterPro" id="IPR016188">
    <property type="entry name" value="PurM-like_N"/>
</dbReference>
<evidence type="ECO:0000259" key="2">
    <source>
        <dbReference type="Pfam" id="PF00586"/>
    </source>
</evidence>
<comment type="similarity">
    <text evidence="1">Belongs to the HypE family.</text>
</comment>
<dbReference type="GO" id="GO:0051604">
    <property type="term" value="P:protein maturation"/>
    <property type="evidence" value="ECO:0007669"/>
    <property type="project" value="TreeGrafter"/>
</dbReference>
<dbReference type="InterPro" id="IPR006439">
    <property type="entry name" value="HAD-SF_hydro_IA"/>
</dbReference>
<dbReference type="Pfam" id="PF02769">
    <property type="entry name" value="AIRS_C"/>
    <property type="match status" value="1"/>
</dbReference>
<comment type="caution">
    <text evidence="4">The sequence shown here is derived from an EMBL/GenBank/DDBJ whole genome shotgun (WGS) entry which is preliminary data.</text>
</comment>
<dbReference type="GO" id="GO:0016787">
    <property type="term" value="F:hydrolase activity"/>
    <property type="evidence" value="ECO:0007669"/>
    <property type="project" value="UniProtKB-KW"/>
</dbReference>
<organism evidence="4 5">
    <name type="scientific">Desulfococcus multivorans DSM 2059</name>
    <dbReference type="NCBI Taxonomy" id="1121405"/>
    <lineage>
        <taxon>Bacteria</taxon>
        <taxon>Pseudomonadati</taxon>
        <taxon>Thermodesulfobacteriota</taxon>
        <taxon>Desulfobacteria</taxon>
        <taxon>Desulfobacterales</taxon>
        <taxon>Desulfococcaceae</taxon>
        <taxon>Desulfococcus</taxon>
    </lineage>
</organism>
<dbReference type="Gene3D" id="3.90.650.10">
    <property type="entry name" value="PurM-like C-terminal domain"/>
    <property type="match status" value="1"/>
</dbReference>
<evidence type="ECO:0000313" key="5">
    <source>
        <dbReference type="Proteomes" id="UP000014977"/>
    </source>
</evidence>
<gene>
    <name evidence="4" type="ORF">dsmv_0777</name>
</gene>
<keyword evidence="4" id="KW-0378">Hydrolase</keyword>
<dbReference type="NCBIfam" id="TIGR01509">
    <property type="entry name" value="HAD-SF-IA-v3"/>
    <property type="match status" value="1"/>
</dbReference>
<dbReference type="Gene3D" id="3.30.1330.10">
    <property type="entry name" value="PurM-like, N-terminal domain"/>
    <property type="match status" value="1"/>
</dbReference>
<dbReference type="InterPro" id="IPR023214">
    <property type="entry name" value="HAD_sf"/>
</dbReference>
<dbReference type="CDD" id="cd06061">
    <property type="entry name" value="PurM-like1"/>
    <property type="match status" value="1"/>
</dbReference>
<dbReference type="InterPro" id="IPR036676">
    <property type="entry name" value="PurM-like_C_sf"/>
</dbReference>
<dbReference type="PANTHER" id="PTHR30303:SF4">
    <property type="entry name" value="HYDROGENASE EXPRESSION_FORMATION PROTEIN HYPE"/>
    <property type="match status" value="1"/>
</dbReference>
<dbReference type="InterPro" id="IPR036921">
    <property type="entry name" value="PurM-like_N_sf"/>
</dbReference>
<reference evidence="4 5" key="1">
    <citation type="journal article" date="2013" name="Genome Announc.">
        <title>Draft genome sequences for three mercury-methylating, sulfate-reducing bacteria.</title>
        <authorList>
            <person name="Brown S.D."/>
            <person name="Hurt R.A.Jr."/>
            <person name="Gilmour C.C."/>
            <person name="Elias D.A."/>
        </authorList>
    </citation>
    <scope>NUCLEOTIDE SEQUENCE [LARGE SCALE GENOMIC DNA]</scope>
    <source>
        <strain evidence="4 5">DSM 2059</strain>
    </source>
</reference>
<dbReference type="InterPro" id="IPR011854">
    <property type="entry name" value="HypE"/>
</dbReference>
<sequence length="545" mass="58377">MKNRIVKAVVFDFDGTLTHPGALNFSEIKAAVGCPPDQPVLEHIEAMADPAERDRAHRMLADFELSAAEASQPNPGAEELIRWCRKRGLRLGILTRNLRAAVMRALENFKTVGPDDFAVIISREDPHAPKPHPEGVAAAAARLGVASREVAVVGDFVFDIQAGNGAGATTVWLDHGVSAAGPAGHRFQDESDHRVTGLAEVRDLLRLYLPLPGGKFPNDLLKKYLDAFDFKDPSVIIHPGIGEDIAAVDVADEEVLILKSDPITFATDAIGQYAVLVNANDIATSGAAPRWLLTTLMFPTGTTPAGIFEVLGDLETTCRNWGITLCGGHTEITDAVTRPVVSGMLAGTVARRDLVDKGRMRPGDVVLLTKAVAVEGTSIIAREFGAALRERGMTEAELETCRGFLSRISILGEARIAAASGGVSAMHDVTEGGLSTALEELAAAGGHEIRVFVENIPIFPQTRKICELLDIAPLGLIGSGSLLITCRKDRCAPLIRALHDAEIPVTVIGEVGDPGRDIAAFHEGRPTPWPRFEADEIARLFERLK</sequence>
<dbReference type="Gene3D" id="3.40.50.1000">
    <property type="entry name" value="HAD superfamily/HAD-like"/>
    <property type="match status" value="1"/>
</dbReference>
<dbReference type="STRING" id="897.B2D07_19950"/>
<dbReference type="PATRIC" id="fig|1121405.3.peg.3515"/>
<dbReference type="Gene3D" id="1.10.260.80">
    <property type="match status" value="1"/>
</dbReference>
<dbReference type="Proteomes" id="UP000014977">
    <property type="component" value="Unassembled WGS sequence"/>
</dbReference>
<dbReference type="AlphaFoldDB" id="S7TFR4"/>
<feature type="domain" description="PurM-like N-terminal" evidence="2">
    <location>
        <begin position="242"/>
        <end position="349"/>
    </location>
</feature>
<dbReference type="InterPro" id="IPR036412">
    <property type="entry name" value="HAD-like_sf"/>
</dbReference>
<proteinExistence type="inferred from homology"/>
<dbReference type="SUPFAM" id="SSF55326">
    <property type="entry name" value="PurM N-terminal domain-like"/>
    <property type="match status" value="1"/>
</dbReference>
<accession>S7TFR4</accession>
<dbReference type="Pfam" id="PF00702">
    <property type="entry name" value="Hydrolase"/>
    <property type="match status" value="1"/>
</dbReference>
<feature type="domain" description="PurM-like C-terminal" evidence="3">
    <location>
        <begin position="361"/>
        <end position="517"/>
    </location>
</feature>
<dbReference type="OrthoDB" id="5421442at2"/>
<dbReference type="SFLD" id="SFLDG01129">
    <property type="entry name" value="C1.5:_HAD__Beta-PGM__Phosphata"/>
    <property type="match status" value="1"/>
</dbReference>
<evidence type="ECO:0000259" key="3">
    <source>
        <dbReference type="Pfam" id="PF02769"/>
    </source>
</evidence>
<dbReference type="eggNOG" id="COG0309">
    <property type="taxonomic scope" value="Bacteria"/>
</dbReference>
<protein>
    <submittedName>
        <fullName evidence="4">HAD-superfamily hydrolase, subfamily IA, variant 3</fullName>
    </submittedName>
</protein>
<keyword evidence="5" id="KW-1185">Reference proteome</keyword>
<dbReference type="SUPFAM" id="SSF56042">
    <property type="entry name" value="PurM C-terminal domain-like"/>
    <property type="match status" value="1"/>
</dbReference>
<dbReference type="RefSeq" id="WP_020877888.1">
    <property type="nucleotide sequence ID" value="NZ_ATHJ01000105.1"/>
</dbReference>
<dbReference type="eggNOG" id="COG0546">
    <property type="taxonomic scope" value="Bacteria"/>
</dbReference>
<dbReference type="PANTHER" id="PTHR30303">
    <property type="entry name" value="HYDROGENASE ISOENZYMES FORMATION PROTEIN HYPE"/>
    <property type="match status" value="1"/>
</dbReference>
<dbReference type="Pfam" id="PF00586">
    <property type="entry name" value="AIRS"/>
    <property type="match status" value="1"/>
</dbReference>
<name>S7TFR4_DESML</name>
<dbReference type="SUPFAM" id="SSF56784">
    <property type="entry name" value="HAD-like"/>
    <property type="match status" value="1"/>
</dbReference>
<dbReference type="EMBL" id="ATHJ01000105">
    <property type="protein sequence ID" value="EPR36072.1"/>
    <property type="molecule type" value="Genomic_DNA"/>
</dbReference>
<evidence type="ECO:0000256" key="1">
    <source>
        <dbReference type="ARBA" id="ARBA00006243"/>
    </source>
</evidence>
<dbReference type="SFLD" id="SFLDS00003">
    <property type="entry name" value="Haloacid_Dehalogenase"/>
    <property type="match status" value="1"/>
</dbReference>